<evidence type="ECO:0000313" key="1">
    <source>
        <dbReference type="EMBL" id="TFK31504.1"/>
    </source>
</evidence>
<organism evidence="1 2">
    <name type="scientific">Crucibulum laeve</name>
    <dbReference type="NCBI Taxonomy" id="68775"/>
    <lineage>
        <taxon>Eukaryota</taxon>
        <taxon>Fungi</taxon>
        <taxon>Dikarya</taxon>
        <taxon>Basidiomycota</taxon>
        <taxon>Agaricomycotina</taxon>
        <taxon>Agaricomycetes</taxon>
        <taxon>Agaricomycetidae</taxon>
        <taxon>Agaricales</taxon>
        <taxon>Agaricineae</taxon>
        <taxon>Nidulariaceae</taxon>
        <taxon>Crucibulum</taxon>
    </lineage>
</organism>
<protein>
    <submittedName>
        <fullName evidence="1">Uncharacterized protein</fullName>
    </submittedName>
</protein>
<dbReference type="AlphaFoldDB" id="A0A5C3LEI6"/>
<dbReference type="EMBL" id="ML213741">
    <property type="protein sequence ID" value="TFK31504.1"/>
    <property type="molecule type" value="Genomic_DNA"/>
</dbReference>
<dbReference type="Proteomes" id="UP000308652">
    <property type="component" value="Unassembled WGS sequence"/>
</dbReference>
<reference evidence="1 2" key="1">
    <citation type="journal article" date="2019" name="Nat. Ecol. Evol.">
        <title>Megaphylogeny resolves global patterns of mushroom evolution.</title>
        <authorList>
            <person name="Varga T."/>
            <person name="Krizsan K."/>
            <person name="Foldi C."/>
            <person name="Dima B."/>
            <person name="Sanchez-Garcia M."/>
            <person name="Sanchez-Ramirez S."/>
            <person name="Szollosi G.J."/>
            <person name="Szarkandi J.G."/>
            <person name="Papp V."/>
            <person name="Albert L."/>
            <person name="Andreopoulos W."/>
            <person name="Angelini C."/>
            <person name="Antonin V."/>
            <person name="Barry K.W."/>
            <person name="Bougher N.L."/>
            <person name="Buchanan P."/>
            <person name="Buyck B."/>
            <person name="Bense V."/>
            <person name="Catcheside P."/>
            <person name="Chovatia M."/>
            <person name="Cooper J."/>
            <person name="Damon W."/>
            <person name="Desjardin D."/>
            <person name="Finy P."/>
            <person name="Geml J."/>
            <person name="Haridas S."/>
            <person name="Hughes K."/>
            <person name="Justo A."/>
            <person name="Karasinski D."/>
            <person name="Kautmanova I."/>
            <person name="Kiss B."/>
            <person name="Kocsube S."/>
            <person name="Kotiranta H."/>
            <person name="LaButti K.M."/>
            <person name="Lechner B.E."/>
            <person name="Liimatainen K."/>
            <person name="Lipzen A."/>
            <person name="Lukacs Z."/>
            <person name="Mihaltcheva S."/>
            <person name="Morgado L.N."/>
            <person name="Niskanen T."/>
            <person name="Noordeloos M.E."/>
            <person name="Ohm R.A."/>
            <person name="Ortiz-Santana B."/>
            <person name="Ovrebo C."/>
            <person name="Racz N."/>
            <person name="Riley R."/>
            <person name="Savchenko A."/>
            <person name="Shiryaev A."/>
            <person name="Soop K."/>
            <person name="Spirin V."/>
            <person name="Szebenyi C."/>
            <person name="Tomsovsky M."/>
            <person name="Tulloss R.E."/>
            <person name="Uehling J."/>
            <person name="Grigoriev I.V."/>
            <person name="Vagvolgyi C."/>
            <person name="Papp T."/>
            <person name="Martin F.M."/>
            <person name="Miettinen O."/>
            <person name="Hibbett D.S."/>
            <person name="Nagy L.G."/>
        </authorList>
    </citation>
    <scope>NUCLEOTIDE SEQUENCE [LARGE SCALE GENOMIC DNA]</scope>
    <source>
        <strain evidence="1 2">CBS 166.37</strain>
    </source>
</reference>
<dbReference type="STRING" id="68775.A0A5C3LEI6"/>
<sequence length="238" mass="26057">MEVEIYTHTKVQMRPLSPANPLPPLSNFSISELVARLLDLEESTTHVQLLAREDGARHVHWIENLAEASWPNDALRDVNNGIQEGDCDALGRDKTHLEEEHGMKVVWEHDMYIVEDTGAGVVGASLGASETVKEKSEETSARLQDAYYNKCLFQTASMISKPSITLSTFITDPTPKQHTPKPFPSSALFSGPSLALPLNATLLSFIAPSLLSSRIPISNCGSMTSSARRRVSLTLDMG</sequence>
<gene>
    <name evidence="1" type="ORF">BDQ12DRAFT_729494</name>
</gene>
<keyword evidence="2" id="KW-1185">Reference proteome</keyword>
<accession>A0A5C3LEI6</accession>
<proteinExistence type="predicted"/>
<name>A0A5C3LEI6_9AGAR</name>
<evidence type="ECO:0000313" key="2">
    <source>
        <dbReference type="Proteomes" id="UP000308652"/>
    </source>
</evidence>